<proteinExistence type="predicted"/>
<organism evidence="1 2">
    <name type="scientific">Dendrothele bispora (strain CBS 962.96)</name>
    <dbReference type="NCBI Taxonomy" id="1314807"/>
    <lineage>
        <taxon>Eukaryota</taxon>
        <taxon>Fungi</taxon>
        <taxon>Dikarya</taxon>
        <taxon>Basidiomycota</taxon>
        <taxon>Agaricomycotina</taxon>
        <taxon>Agaricomycetes</taxon>
        <taxon>Agaricomycetidae</taxon>
        <taxon>Agaricales</taxon>
        <taxon>Agaricales incertae sedis</taxon>
        <taxon>Dendrothele</taxon>
    </lineage>
</organism>
<dbReference type="AlphaFoldDB" id="A0A4V4HFP6"/>
<name>A0A4V4HFP6_DENBC</name>
<dbReference type="EMBL" id="ML179192">
    <property type="protein sequence ID" value="THU95765.1"/>
    <property type="molecule type" value="Genomic_DNA"/>
</dbReference>
<evidence type="ECO:0000313" key="2">
    <source>
        <dbReference type="Proteomes" id="UP000297245"/>
    </source>
</evidence>
<gene>
    <name evidence="1" type="ORF">K435DRAFT_114232</name>
</gene>
<protein>
    <submittedName>
        <fullName evidence="1">Uncharacterized protein</fullName>
    </submittedName>
</protein>
<dbReference type="Proteomes" id="UP000297245">
    <property type="component" value="Unassembled WGS sequence"/>
</dbReference>
<reference evidence="1 2" key="1">
    <citation type="journal article" date="2019" name="Nat. Ecol. Evol.">
        <title>Megaphylogeny resolves global patterns of mushroom evolution.</title>
        <authorList>
            <person name="Varga T."/>
            <person name="Krizsan K."/>
            <person name="Foldi C."/>
            <person name="Dima B."/>
            <person name="Sanchez-Garcia M."/>
            <person name="Sanchez-Ramirez S."/>
            <person name="Szollosi G.J."/>
            <person name="Szarkandi J.G."/>
            <person name="Papp V."/>
            <person name="Albert L."/>
            <person name="Andreopoulos W."/>
            <person name="Angelini C."/>
            <person name="Antonin V."/>
            <person name="Barry K.W."/>
            <person name="Bougher N.L."/>
            <person name="Buchanan P."/>
            <person name="Buyck B."/>
            <person name="Bense V."/>
            <person name="Catcheside P."/>
            <person name="Chovatia M."/>
            <person name="Cooper J."/>
            <person name="Damon W."/>
            <person name="Desjardin D."/>
            <person name="Finy P."/>
            <person name="Geml J."/>
            <person name="Haridas S."/>
            <person name="Hughes K."/>
            <person name="Justo A."/>
            <person name="Karasinski D."/>
            <person name="Kautmanova I."/>
            <person name="Kiss B."/>
            <person name="Kocsube S."/>
            <person name="Kotiranta H."/>
            <person name="LaButti K.M."/>
            <person name="Lechner B.E."/>
            <person name="Liimatainen K."/>
            <person name="Lipzen A."/>
            <person name="Lukacs Z."/>
            <person name="Mihaltcheva S."/>
            <person name="Morgado L.N."/>
            <person name="Niskanen T."/>
            <person name="Noordeloos M.E."/>
            <person name="Ohm R.A."/>
            <person name="Ortiz-Santana B."/>
            <person name="Ovrebo C."/>
            <person name="Racz N."/>
            <person name="Riley R."/>
            <person name="Savchenko A."/>
            <person name="Shiryaev A."/>
            <person name="Soop K."/>
            <person name="Spirin V."/>
            <person name="Szebenyi C."/>
            <person name="Tomsovsky M."/>
            <person name="Tulloss R.E."/>
            <person name="Uehling J."/>
            <person name="Grigoriev I.V."/>
            <person name="Vagvolgyi C."/>
            <person name="Papp T."/>
            <person name="Martin F.M."/>
            <person name="Miettinen O."/>
            <person name="Hibbett D.S."/>
            <person name="Nagy L.G."/>
        </authorList>
    </citation>
    <scope>NUCLEOTIDE SEQUENCE [LARGE SCALE GENOMIC DNA]</scope>
    <source>
        <strain evidence="1 2">CBS 962.96</strain>
    </source>
</reference>
<keyword evidence="2" id="KW-1185">Reference proteome</keyword>
<evidence type="ECO:0000313" key="1">
    <source>
        <dbReference type="EMBL" id="THU95765.1"/>
    </source>
</evidence>
<accession>A0A4V4HFP6</accession>
<sequence length="84" mass="9345">MDWGPLGMKQLLKASTTPLGHVFSNQKDDSNGNLNGNANFLTLLVHLHPHAFLLRNRARTEAKGTHQLHPAFFNVILCFSPIRG</sequence>